<organism evidence="1 2">
    <name type="scientific">Pseudomonas putida NBRC 14164</name>
    <dbReference type="NCBI Taxonomy" id="1211579"/>
    <lineage>
        <taxon>Bacteria</taxon>
        <taxon>Pseudomonadati</taxon>
        <taxon>Pseudomonadota</taxon>
        <taxon>Gammaproteobacteria</taxon>
        <taxon>Pseudomonadales</taxon>
        <taxon>Pseudomonadaceae</taxon>
        <taxon>Pseudomonas</taxon>
    </lineage>
</organism>
<sequence>MPINNDIKCIAPATAQYHADSNDPNNTDFVRNFDLARNCSNEIASNVTSTATVKNGDGEQPVRFRRDESSSPQVGNGVINNVFIDSNITVKHTSSLTPMSEAPIKDGAFGIHRVESSTLGNTDAQKILGKDSRHLKNTHTNPAAPHTLRQTKDLAMKQTVDGRRVLYSPGEALIKELSTAAIVLHRIVSNLSADSQITIGARVLGEEGLLDGKTIADLLAALKRVSTKNNSSSAVAASATDRAAVIALMGDIGVFYSRPEDAKVELMTELNSQLTAAGLHVPEDSEMEIMRRTGGSRTVGPDKKAERSVVVFDSRADIPLRTGIHNMGLEADKILDIAEHNRIPENRWPVFDISMHRINETTEPLTAHMSGSPAEILQTWDMLCGVPGKDQYVEALTRSSARQENEKFHHPLSDLTSAEQAQRYARAAGASAFLVGLGYHSAVEVLEGILVYTGQSIRTQGTLSSLQRDSAHLFGHGAATDLMTELFKTNTLPGSV</sequence>
<protein>
    <submittedName>
        <fullName evidence="1">Uncharacterized protein</fullName>
    </submittedName>
</protein>
<keyword evidence="2" id="KW-1185">Reference proteome</keyword>
<evidence type="ECO:0000313" key="2">
    <source>
        <dbReference type="Proteomes" id="UP000016702"/>
    </source>
</evidence>
<accession>A0ABM7ED12</accession>
<name>A0ABM7ED12_PSEPU</name>
<dbReference type="GeneID" id="45523211"/>
<dbReference type="RefSeq" id="WP_016498790.1">
    <property type="nucleotide sequence ID" value="NC_021505.1"/>
</dbReference>
<gene>
    <name evidence="1" type="ORF">PP4_16790</name>
</gene>
<dbReference type="EMBL" id="AP013070">
    <property type="protein sequence ID" value="BAN53532.1"/>
    <property type="molecule type" value="Genomic_DNA"/>
</dbReference>
<evidence type="ECO:0000313" key="1">
    <source>
        <dbReference type="EMBL" id="BAN53532.1"/>
    </source>
</evidence>
<dbReference type="Proteomes" id="UP000016702">
    <property type="component" value="Chromosome"/>
</dbReference>
<proteinExistence type="predicted"/>
<reference evidence="1 2" key="1">
    <citation type="journal article" date="2014" name="Genome Announc.">
        <title>The Complete Genome Sequence of Pseudomonas putida NBRC 14164T Confirms High Intraspecies Variation.</title>
        <authorList>
            <person name="Ohji S."/>
            <person name="Yamazoe A."/>
            <person name="Hosoyama A."/>
            <person name="Tsuchikane K."/>
            <person name="Ezaki T."/>
            <person name="Fujita N."/>
        </authorList>
    </citation>
    <scope>NUCLEOTIDE SEQUENCE [LARGE SCALE GENOMIC DNA]</scope>
    <source>
        <strain evidence="1 2">NBRC 14164</strain>
    </source>
</reference>